<name>A0A812DF64_ACAPH</name>
<proteinExistence type="predicted"/>
<keyword evidence="1" id="KW-0472">Membrane</keyword>
<comment type="caution">
    <text evidence="2">The sequence shown here is derived from an EMBL/GenBank/DDBJ whole genome shotgun (WGS) entry which is preliminary data.</text>
</comment>
<keyword evidence="3" id="KW-1185">Reference proteome</keyword>
<accession>A0A812DF64</accession>
<evidence type="ECO:0000313" key="2">
    <source>
        <dbReference type="EMBL" id="CAE1296939.1"/>
    </source>
</evidence>
<dbReference type="Proteomes" id="UP000597762">
    <property type="component" value="Unassembled WGS sequence"/>
</dbReference>
<dbReference type="AlphaFoldDB" id="A0A812DF64"/>
<keyword evidence="1" id="KW-0812">Transmembrane</keyword>
<organism evidence="2 3">
    <name type="scientific">Acanthosepion pharaonis</name>
    <name type="common">Pharaoh cuttlefish</name>
    <name type="synonym">Sepia pharaonis</name>
    <dbReference type="NCBI Taxonomy" id="158019"/>
    <lineage>
        <taxon>Eukaryota</taxon>
        <taxon>Metazoa</taxon>
        <taxon>Spiralia</taxon>
        <taxon>Lophotrochozoa</taxon>
        <taxon>Mollusca</taxon>
        <taxon>Cephalopoda</taxon>
        <taxon>Coleoidea</taxon>
        <taxon>Decapodiformes</taxon>
        <taxon>Sepiida</taxon>
        <taxon>Sepiina</taxon>
        <taxon>Sepiidae</taxon>
        <taxon>Acanthosepion</taxon>
    </lineage>
</organism>
<feature type="transmembrane region" description="Helical" evidence="1">
    <location>
        <begin position="131"/>
        <end position="151"/>
    </location>
</feature>
<keyword evidence="1" id="KW-1133">Transmembrane helix</keyword>
<sequence>MHSRASLFCPVDNTARLFNHHQTSKATTIISIIPTTVGQVIIATKFSLQPEFGLTSDTEAPVSKRAFTFLSLSNTLQVKSGPSFSKRYTCAFLLPVCSLPSSRFLNNRDVGVDLSTITEQRKPKSEVRRSVFCFFFLLLLLPSLFLLMSLLDQYSPKTRVRSGLTWSRLDKTNATFSPLSDGRGNSHGPILVNTAPV</sequence>
<evidence type="ECO:0000313" key="3">
    <source>
        <dbReference type="Proteomes" id="UP000597762"/>
    </source>
</evidence>
<reference evidence="2" key="1">
    <citation type="submission" date="2021-01" db="EMBL/GenBank/DDBJ databases">
        <authorList>
            <person name="Li R."/>
            <person name="Bekaert M."/>
        </authorList>
    </citation>
    <scope>NUCLEOTIDE SEQUENCE</scope>
    <source>
        <strain evidence="2">Farmed</strain>
    </source>
</reference>
<protein>
    <submittedName>
        <fullName evidence="2">GLIS1_3</fullName>
    </submittedName>
</protein>
<dbReference type="EMBL" id="CAHIKZ030003154">
    <property type="protein sequence ID" value="CAE1296939.1"/>
    <property type="molecule type" value="Genomic_DNA"/>
</dbReference>
<evidence type="ECO:0000256" key="1">
    <source>
        <dbReference type="SAM" id="Phobius"/>
    </source>
</evidence>
<gene>
    <name evidence="2" type="ORF">SPHA_51720</name>
</gene>